<dbReference type="SMART" id="SM00186">
    <property type="entry name" value="FBG"/>
    <property type="match status" value="1"/>
</dbReference>
<dbReference type="Proteomes" id="UP000276133">
    <property type="component" value="Unassembled WGS sequence"/>
</dbReference>
<feature type="domain" description="Fibrinogen C-terminal" evidence="2">
    <location>
        <begin position="360"/>
        <end position="544"/>
    </location>
</feature>
<keyword evidence="4" id="KW-1185">Reference proteome</keyword>
<evidence type="ECO:0000256" key="1">
    <source>
        <dbReference type="SAM" id="SignalP"/>
    </source>
</evidence>
<dbReference type="SUPFAM" id="SSF56496">
    <property type="entry name" value="Fibrinogen C-terminal domain-like"/>
    <property type="match status" value="1"/>
</dbReference>
<name>A0A3M7P2E0_BRAPC</name>
<dbReference type="STRING" id="10195.A0A3M7P2E0"/>
<gene>
    <name evidence="3" type="ORF">BpHYR1_044896</name>
</gene>
<sequence length="548" mass="62507">MVFKFLAIFSLCLISIKANGFMQNPNRMQIRPDLRHPGLAFNDSNVIVWEKCGVSARTKISPIFKSNLIDDKKLSLFYNPSINSLVFETESPESPLNTSVVKIPENDINTLFLSFKDPNKLQIYVDCPSTTKHKLSWDSDSFSKMKSLELYTNAEAFENMQKALDIFQCRSVVNVNPGSVVRFNGLLQSARPPSFTTSTLVPNLPDSQDPTLIYSFNNDGILYSFNYLNGKFQVISSNGSEILINSTRPVPPNGFYLVFSNNGLHIYDKCPHRNAQIGFWPTDMFKNKFKIETSRVYSSGNVASDQLLESYCAINDMLSLNESISADTCLNVDQVQSQLKMVQNSFKFSSLFLPSTEQMQKLLLLKEVENFDLPYTVSSEHRILFASRHNAPTRFFNRPMMDYVQGFSDGQNNYWIGLDTLNQLTNQQSFGLKLEIKVGQIFYTEEYAEFRVLNSTDGYKILVDGLKTPSFINFWQHNNTEFSALDFGENSFVARKLLGGFWHKLFALNTENYYCFSCETGDDLSGSYYDNPEGNFKEVRITNMYLTV</sequence>
<accession>A0A3M7P2E0</accession>
<dbReference type="InterPro" id="IPR014716">
    <property type="entry name" value="Fibrinogen_a/b/g_C_1"/>
</dbReference>
<dbReference type="InterPro" id="IPR036056">
    <property type="entry name" value="Fibrinogen-like_C"/>
</dbReference>
<dbReference type="OrthoDB" id="7735550at2759"/>
<comment type="caution">
    <text evidence="3">The sequence shown here is derived from an EMBL/GenBank/DDBJ whole genome shotgun (WGS) entry which is preliminary data.</text>
</comment>
<proteinExistence type="predicted"/>
<dbReference type="InterPro" id="IPR050373">
    <property type="entry name" value="Fibrinogen_C-term_domain"/>
</dbReference>
<protein>
    <submittedName>
        <fullName evidence="3">Microfibril-associated glyco 4-like</fullName>
    </submittedName>
</protein>
<organism evidence="3 4">
    <name type="scientific">Brachionus plicatilis</name>
    <name type="common">Marine rotifer</name>
    <name type="synonym">Brachionus muelleri</name>
    <dbReference type="NCBI Taxonomy" id="10195"/>
    <lineage>
        <taxon>Eukaryota</taxon>
        <taxon>Metazoa</taxon>
        <taxon>Spiralia</taxon>
        <taxon>Gnathifera</taxon>
        <taxon>Rotifera</taxon>
        <taxon>Eurotatoria</taxon>
        <taxon>Monogononta</taxon>
        <taxon>Pseudotrocha</taxon>
        <taxon>Ploima</taxon>
        <taxon>Brachionidae</taxon>
        <taxon>Brachionus</taxon>
    </lineage>
</organism>
<dbReference type="Gene3D" id="3.90.215.10">
    <property type="entry name" value="Gamma Fibrinogen, chain A, domain 1"/>
    <property type="match status" value="1"/>
</dbReference>
<dbReference type="AlphaFoldDB" id="A0A3M7P2E0"/>
<feature type="signal peptide" evidence="1">
    <location>
        <begin position="1"/>
        <end position="18"/>
    </location>
</feature>
<reference evidence="3 4" key="1">
    <citation type="journal article" date="2018" name="Sci. Rep.">
        <title>Genomic signatures of local adaptation to the degree of environmental predictability in rotifers.</title>
        <authorList>
            <person name="Franch-Gras L."/>
            <person name="Hahn C."/>
            <person name="Garcia-Roger E.M."/>
            <person name="Carmona M.J."/>
            <person name="Serra M."/>
            <person name="Gomez A."/>
        </authorList>
    </citation>
    <scope>NUCLEOTIDE SEQUENCE [LARGE SCALE GENOMIC DNA]</scope>
    <source>
        <strain evidence="3">HYR1</strain>
    </source>
</reference>
<dbReference type="PANTHER" id="PTHR19143">
    <property type="entry name" value="FIBRINOGEN/TENASCIN/ANGIOPOEITIN"/>
    <property type="match status" value="1"/>
</dbReference>
<dbReference type="InterPro" id="IPR002181">
    <property type="entry name" value="Fibrinogen_a/b/g_C_dom"/>
</dbReference>
<dbReference type="Pfam" id="PF00147">
    <property type="entry name" value="Fibrinogen_C"/>
    <property type="match status" value="1"/>
</dbReference>
<dbReference type="EMBL" id="REGN01013995">
    <property type="protein sequence ID" value="RMZ93208.1"/>
    <property type="molecule type" value="Genomic_DNA"/>
</dbReference>
<evidence type="ECO:0000259" key="2">
    <source>
        <dbReference type="SMART" id="SM00186"/>
    </source>
</evidence>
<evidence type="ECO:0000313" key="4">
    <source>
        <dbReference type="Proteomes" id="UP000276133"/>
    </source>
</evidence>
<keyword evidence="1" id="KW-0732">Signal</keyword>
<evidence type="ECO:0000313" key="3">
    <source>
        <dbReference type="EMBL" id="RMZ93208.1"/>
    </source>
</evidence>
<feature type="chain" id="PRO_5018079824" evidence="1">
    <location>
        <begin position="19"/>
        <end position="548"/>
    </location>
</feature>
<dbReference type="GO" id="GO:0005615">
    <property type="term" value="C:extracellular space"/>
    <property type="evidence" value="ECO:0007669"/>
    <property type="project" value="TreeGrafter"/>
</dbReference>